<dbReference type="GO" id="GO:0016020">
    <property type="term" value="C:membrane"/>
    <property type="evidence" value="ECO:0007669"/>
    <property type="project" value="UniProtKB-SubCell"/>
</dbReference>
<feature type="transmembrane region" description="Helical" evidence="5">
    <location>
        <begin position="12"/>
        <end position="33"/>
    </location>
</feature>
<evidence type="ECO:0000256" key="2">
    <source>
        <dbReference type="ARBA" id="ARBA00022692"/>
    </source>
</evidence>
<dbReference type="AlphaFoldDB" id="A0A5A8CLW6"/>
<dbReference type="InterPro" id="IPR050307">
    <property type="entry name" value="Sterol_Desaturase_Related"/>
</dbReference>
<keyword evidence="4 5" id="KW-0472">Membrane</keyword>
<evidence type="ECO:0000313" key="7">
    <source>
        <dbReference type="EMBL" id="KAA0153100.1"/>
    </source>
</evidence>
<evidence type="ECO:0000313" key="12">
    <source>
        <dbReference type="Proteomes" id="UP000323011"/>
    </source>
</evidence>
<comment type="caution">
    <text evidence="7">The sequence shown here is derived from an EMBL/GenBank/DDBJ whole genome shotgun (WGS) entry which is preliminary data.</text>
</comment>
<evidence type="ECO:0000313" key="10">
    <source>
        <dbReference type="EMBL" id="KAA0174498.1"/>
    </source>
</evidence>
<evidence type="ECO:0000256" key="5">
    <source>
        <dbReference type="SAM" id="Phobius"/>
    </source>
</evidence>
<evidence type="ECO:0000313" key="9">
    <source>
        <dbReference type="EMBL" id="KAA0159879.1"/>
    </source>
</evidence>
<sequence>MLAAKAGLRAGTVTKVAFSLAMAALGVGLQHMFSDLWPALCERVGATLATTVMCGFIPASFYWGNSLLIGWRTGWNDQSSPRKLQPGKGPARENYFDGAPLVLLNTLVIGPGLTLIAEPMWGASWQWWGFASAEARFAQVPDALTFLGSMVIFLLVEEVGFYYGHRLAHHPSLYSWVHKPHHTYTAPVAYAAVYAHPLEHIVVNVAPVIAGPVLLASHPATAAAWICLALIYTTNSHCGYFLVPYVSPEGHDWHHEVFNENYGVLGILDSLHGTDTRYKEAMRRRDKAAATSK</sequence>
<gene>
    <name evidence="10" type="ORF">FNF27_04094</name>
    <name evidence="8" type="ORF">FNF28_06930</name>
    <name evidence="7" type="ORF">FNF29_03288</name>
    <name evidence="9" type="ORF">FNF31_04680</name>
</gene>
<keyword evidence="12" id="KW-1185">Reference proteome</keyword>
<dbReference type="GO" id="GO:0008610">
    <property type="term" value="P:lipid biosynthetic process"/>
    <property type="evidence" value="ECO:0007669"/>
    <property type="project" value="InterPro"/>
</dbReference>
<dbReference type="Proteomes" id="UP000325113">
    <property type="component" value="Unassembled WGS sequence"/>
</dbReference>
<dbReference type="OMA" id="KGPAREN"/>
<dbReference type="Proteomes" id="UP000322899">
    <property type="component" value="Unassembled WGS sequence"/>
</dbReference>
<dbReference type="InterPro" id="IPR006694">
    <property type="entry name" value="Fatty_acid_hydroxylase"/>
</dbReference>
<dbReference type="EMBL" id="VLTN01000017">
    <property type="protein sequence ID" value="KAA0153100.1"/>
    <property type="molecule type" value="Genomic_DNA"/>
</dbReference>
<protein>
    <recommendedName>
        <fullName evidence="6">Fatty acid hydroxylase domain-containing protein</fullName>
    </recommendedName>
</protein>
<feature type="transmembrane region" description="Helical" evidence="5">
    <location>
        <begin position="101"/>
        <end position="123"/>
    </location>
</feature>
<dbReference type="PANTHER" id="PTHR11863">
    <property type="entry name" value="STEROL DESATURASE"/>
    <property type="match status" value="1"/>
</dbReference>
<dbReference type="GO" id="GO:0005506">
    <property type="term" value="F:iron ion binding"/>
    <property type="evidence" value="ECO:0007669"/>
    <property type="project" value="InterPro"/>
</dbReference>
<keyword evidence="3 5" id="KW-1133">Transmembrane helix</keyword>
<evidence type="ECO:0000256" key="1">
    <source>
        <dbReference type="ARBA" id="ARBA00004370"/>
    </source>
</evidence>
<evidence type="ECO:0000256" key="4">
    <source>
        <dbReference type="ARBA" id="ARBA00023136"/>
    </source>
</evidence>
<evidence type="ECO:0000313" key="14">
    <source>
        <dbReference type="Proteomes" id="UP000325113"/>
    </source>
</evidence>
<dbReference type="OrthoDB" id="408954at2759"/>
<feature type="transmembrane region" description="Helical" evidence="5">
    <location>
        <begin position="143"/>
        <end position="163"/>
    </location>
</feature>
<evidence type="ECO:0000256" key="3">
    <source>
        <dbReference type="ARBA" id="ARBA00022989"/>
    </source>
</evidence>
<dbReference type="EMBL" id="VLTM01000050">
    <property type="protein sequence ID" value="KAA0159879.1"/>
    <property type="molecule type" value="Genomic_DNA"/>
</dbReference>
<reference evidence="11 12" key="1">
    <citation type="submission" date="2019-07" db="EMBL/GenBank/DDBJ databases">
        <title>Genomes of Cafeteria roenbergensis.</title>
        <authorList>
            <person name="Fischer M.G."/>
            <person name="Hackl T."/>
            <person name="Roman M."/>
        </authorList>
    </citation>
    <scope>NUCLEOTIDE SEQUENCE [LARGE SCALE GENOMIC DNA]</scope>
    <source>
        <strain evidence="7 12">BVI</strain>
        <strain evidence="9 14">Cflag</strain>
        <strain evidence="10 11">E4-10P</strain>
        <strain evidence="8 13">RCC970-E3</strain>
    </source>
</reference>
<dbReference type="EMBL" id="VLTO01000022">
    <property type="protein sequence ID" value="KAA0174498.1"/>
    <property type="molecule type" value="Genomic_DNA"/>
</dbReference>
<feature type="domain" description="Fatty acid hydroxylase" evidence="6">
    <location>
        <begin position="150"/>
        <end position="274"/>
    </location>
</feature>
<dbReference type="EMBL" id="VLTL01000197">
    <property type="protein sequence ID" value="KAA0153537.1"/>
    <property type="molecule type" value="Genomic_DNA"/>
</dbReference>
<dbReference type="Pfam" id="PF04116">
    <property type="entry name" value="FA_hydroxylase"/>
    <property type="match status" value="1"/>
</dbReference>
<keyword evidence="2 5" id="KW-0812">Transmembrane</keyword>
<comment type="subcellular location">
    <subcellularLocation>
        <location evidence="1">Membrane</location>
    </subcellularLocation>
</comment>
<organism evidence="7 12">
    <name type="scientific">Cafeteria roenbergensis</name>
    <name type="common">Marine flagellate</name>
    <dbReference type="NCBI Taxonomy" id="33653"/>
    <lineage>
        <taxon>Eukaryota</taxon>
        <taxon>Sar</taxon>
        <taxon>Stramenopiles</taxon>
        <taxon>Bigyra</taxon>
        <taxon>Opalozoa</taxon>
        <taxon>Bicosoecida</taxon>
        <taxon>Cafeteriaceae</taxon>
        <taxon>Cafeteria</taxon>
    </lineage>
</organism>
<dbReference type="GO" id="GO:0016491">
    <property type="term" value="F:oxidoreductase activity"/>
    <property type="evidence" value="ECO:0007669"/>
    <property type="project" value="InterPro"/>
</dbReference>
<name>A0A5A8CLW6_CAFRO</name>
<dbReference type="Proteomes" id="UP000323011">
    <property type="component" value="Unassembled WGS sequence"/>
</dbReference>
<proteinExistence type="predicted"/>
<dbReference type="Proteomes" id="UP000324907">
    <property type="component" value="Unassembled WGS sequence"/>
</dbReference>
<evidence type="ECO:0000313" key="13">
    <source>
        <dbReference type="Proteomes" id="UP000324907"/>
    </source>
</evidence>
<feature type="transmembrane region" description="Helical" evidence="5">
    <location>
        <begin position="45"/>
        <end position="63"/>
    </location>
</feature>
<accession>A0A5A8CLW6</accession>
<evidence type="ECO:0000313" key="8">
    <source>
        <dbReference type="EMBL" id="KAA0153537.1"/>
    </source>
</evidence>
<evidence type="ECO:0000313" key="11">
    <source>
        <dbReference type="Proteomes" id="UP000322899"/>
    </source>
</evidence>
<evidence type="ECO:0000259" key="6">
    <source>
        <dbReference type="Pfam" id="PF04116"/>
    </source>
</evidence>